<dbReference type="GO" id="GO:0003677">
    <property type="term" value="F:DNA binding"/>
    <property type="evidence" value="ECO:0007669"/>
    <property type="project" value="InterPro"/>
</dbReference>
<feature type="domain" description="Transposase IS110-like N-terminal" evidence="1">
    <location>
        <begin position="6"/>
        <end position="98"/>
    </location>
</feature>
<proteinExistence type="predicted"/>
<protein>
    <submittedName>
        <fullName evidence="2">Mobile element protein</fullName>
    </submittedName>
</protein>
<reference evidence="2 3" key="1">
    <citation type="submission" date="2019-04" db="EMBL/GenBank/DDBJ databases">
        <title>A novel phosphate-accumulating bacterium identified in bioreactor for phosphate removal from wastewater.</title>
        <authorList>
            <person name="Kotlyarov R.Y."/>
            <person name="Beletsky A.V."/>
            <person name="Kallistova A.Y."/>
            <person name="Dorofeev A.G."/>
            <person name="Nikolaev Y.Y."/>
            <person name="Pimenov N.V."/>
            <person name="Ravin N.V."/>
            <person name="Mardanov A.V."/>
        </authorList>
    </citation>
    <scope>NUCLEOTIDE SEQUENCE [LARGE SCALE GENOMIC DNA]</scope>
    <source>
        <strain evidence="2 3">Bin19</strain>
    </source>
</reference>
<dbReference type="InterPro" id="IPR002525">
    <property type="entry name" value="Transp_IS110-like_N"/>
</dbReference>
<sequence length="98" mass="11336">MKRHAAIDLHSNNSVLVMLDEADRMVLQRRLPNNLERICEALDPHGEEIEGIAVESTYNWYWLVDGLMEAGYRVHLVNTAAVKQYEGLKYKEDVHDAR</sequence>
<dbReference type="EMBL" id="SWAD01000044">
    <property type="protein sequence ID" value="TMQ76646.1"/>
    <property type="molecule type" value="Genomic_DNA"/>
</dbReference>
<name>A0A5S4EMR4_9PROT</name>
<evidence type="ECO:0000259" key="1">
    <source>
        <dbReference type="Pfam" id="PF01548"/>
    </source>
</evidence>
<gene>
    <name evidence="2" type="ORF">ACCUM_4079</name>
</gene>
<dbReference type="GO" id="GO:0004803">
    <property type="term" value="F:transposase activity"/>
    <property type="evidence" value="ECO:0007669"/>
    <property type="project" value="InterPro"/>
</dbReference>
<evidence type="ECO:0000313" key="2">
    <source>
        <dbReference type="EMBL" id="TMQ76646.1"/>
    </source>
</evidence>
<accession>A0A5S4EMR4</accession>
<dbReference type="GO" id="GO:0006313">
    <property type="term" value="P:DNA transposition"/>
    <property type="evidence" value="ECO:0007669"/>
    <property type="project" value="InterPro"/>
</dbReference>
<keyword evidence="3" id="KW-1185">Reference proteome</keyword>
<evidence type="ECO:0000313" key="3">
    <source>
        <dbReference type="Proteomes" id="UP000306324"/>
    </source>
</evidence>
<comment type="caution">
    <text evidence="2">The sequence shown here is derived from an EMBL/GenBank/DDBJ whole genome shotgun (WGS) entry which is preliminary data.</text>
</comment>
<dbReference type="AlphaFoldDB" id="A0A5S4EMR4"/>
<organism evidence="2 3">
    <name type="scientific">Candidatus Accumulibacter phosphatis</name>
    <dbReference type="NCBI Taxonomy" id="327160"/>
    <lineage>
        <taxon>Bacteria</taxon>
        <taxon>Pseudomonadati</taxon>
        <taxon>Pseudomonadota</taxon>
        <taxon>Betaproteobacteria</taxon>
        <taxon>Candidatus Accumulibacter</taxon>
    </lineage>
</organism>
<dbReference type="Proteomes" id="UP000306324">
    <property type="component" value="Unassembled WGS sequence"/>
</dbReference>
<dbReference type="Pfam" id="PF01548">
    <property type="entry name" value="DEDD_Tnp_IS110"/>
    <property type="match status" value="1"/>
</dbReference>